<sequence length="71" mass="8128">MSQYLEVHQARTHEPTPYEYKLAHVLEEVFTKVGHELPDVVRGLNERNVYAPDGAPWTEASFTSEMKRLGA</sequence>
<reference evidence="3" key="1">
    <citation type="journal article" date="2019" name="Int. J. Syst. Evol. Microbiol.">
        <title>The Global Catalogue of Microorganisms (GCM) 10K type strain sequencing project: providing services to taxonomists for standard genome sequencing and annotation.</title>
        <authorList>
            <consortium name="The Broad Institute Genomics Platform"/>
            <consortium name="The Broad Institute Genome Sequencing Center for Infectious Disease"/>
            <person name="Wu L."/>
            <person name="Ma J."/>
        </authorList>
    </citation>
    <scope>NUCLEOTIDE SEQUENCE [LARGE SCALE GENOMIC DNA]</scope>
    <source>
        <strain evidence="3">SYNS20</strain>
    </source>
</reference>
<evidence type="ECO:0000313" key="3">
    <source>
        <dbReference type="Proteomes" id="UP001596523"/>
    </source>
</evidence>
<dbReference type="RefSeq" id="WP_381833752.1">
    <property type="nucleotide sequence ID" value="NZ_JBHTCF010000010.1"/>
</dbReference>
<dbReference type="Proteomes" id="UP001596523">
    <property type="component" value="Unassembled WGS sequence"/>
</dbReference>
<protein>
    <submittedName>
        <fullName evidence="2">Recombinase-like helix-turn-helix domain-containing protein</fullName>
    </submittedName>
</protein>
<dbReference type="EMBL" id="JBHTCF010000010">
    <property type="protein sequence ID" value="MFC7307214.1"/>
    <property type="molecule type" value="Genomic_DNA"/>
</dbReference>
<dbReference type="InterPro" id="IPR046789">
    <property type="entry name" value="HTH_62"/>
</dbReference>
<evidence type="ECO:0000259" key="1">
    <source>
        <dbReference type="Pfam" id="PF20552"/>
    </source>
</evidence>
<proteinExistence type="predicted"/>
<dbReference type="Pfam" id="PF20552">
    <property type="entry name" value="HTH_62"/>
    <property type="match status" value="1"/>
</dbReference>
<organism evidence="2 3">
    <name type="scientific">Streptomyces monticola</name>
    <dbReference type="NCBI Taxonomy" id="2666263"/>
    <lineage>
        <taxon>Bacteria</taxon>
        <taxon>Bacillati</taxon>
        <taxon>Actinomycetota</taxon>
        <taxon>Actinomycetes</taxon>
        <taxon>Kitasatosporales</taxon>
        <taxon>Streptomycetaceae</taxon>
        <taxon>Streptomyces</taxon>
    </lineage>
</organism>
<feature type="domain" description="Recombinase-like" evidence="1">
    <location>
        <begin position="2"/>
        <end position="71"/>
    </location>
</feature>
<name>A0ABW2JNI0_9ACTN</name>
<evidence type="ECO:0000313" key="2">
    <source>
        <dbReference type="EMBL" id="MFC7307214.1"/>
    </source>
</evidence>
<keyword evidence="3" id="KW-1185">Reference proteome</keyword>
<comment type="caution">
    <text evidence="2">The sequence shown here is derived from an EMBL/GenBank/DDBJ whole genome shotgun (WGS) entry which is preliminary data.</text>
</comment>
<gene>
    <name evidence="2" type="ORF">ACFQVC_23675</name>
</gene>
<accession>A0ABW2JNI0</accession>